<protein>
    <submittedName>
        <fullName evidence="2">Uncharacterized protein</fullName>
    </submittedName>
</protein>
<evidence type="ECO:0000313" key="3">
    <source>
        <dbReference type="Proteomes" id="UP000258997"/>
    </source>
</evidence>
<feature type="region of interest" description="Disordered" evidence="1">
    <location>
        <begin position="26"/>
        <end position="45"/>
    </location>
</feature>
<organism evidence="2 3">
    <name type="scientific">Caulobacter phage CcrBL10</name>
    <dbReference type="NCBI Taxonomy" id="2283269"/>
    <lineage>
        <taxon>Viruses</taxon>
        <taxon>Duplodnaviria</taxon>
        <taxon>Heunggongvirae</taxon>
        <taxon>Uroviricota</taxon>
        <taxon>Caudoviricetes</taxon>
        <taxon>Jeanschmidtviridae</taxon>
        <taxon>Poindextervirus</taxon>
        <taxon>Poindextervirus BL10</taxon>
    </lineage>
</organism>
<name>A0A385EBP3_9CAUD</name>
<keyword evidence="3" id="KW-1185">Reference proteome</keyword>
<dbReference type="Proteomes" id="UP000258997">
    <property type="component" value="Segment"/>
</dbReference>
<gene>
    <name evidence="2" type="ORF">CcrBL10_gp078</name>
</gene>
<accession>A0A385EBP3</accession>
<evidence type="ECO:0000256" key="1">
    <source>
        <dbReference type="SAM" id="MobiDB-lite"/>
    </source>
</evidence>
<dbReference type="EMBL" id="MH588544">
    <property type="protein sequence ID" value="AXQ68282.1"/>
    <property type="molecule type" value="Genomic_DNA"/>
</dbReference>
<evidence type="ECO:0000313" key="2">
    <source>
        <dbReference type="EMBL" id="AXQ68282.1"/>
    </source>
</evidence>
<reference evidence="2 3" key="1">
    <citation type="submission" date="2018-07" db="EMBL/GenBank/DDBJ databases">
        <title>Giant CbK-like Caulobacter bacteriophages have genetically divergent genomes.</title>
        <authorList>
            <person name="Wilson K.M."/>
            <person name="Ely B."/>
        </authorList>
    </citation>
    <scope>NUCLEOTIDE SEQUENCE [LARGE SCALE GENOMIC DNA]</scope>
</reference>
<sequence>MFALSHLSLSTKAASPASLSLALLATATKPSTKPTTSASHSTETL</sequence>
<proteinExistence type="predicted"/>